<evidence type="ECO:0000256" key="1">
    <source>
        <dbReference type="SAM" id="MobiDB-lite"/>
    </source>
</evidence>
<organism evidence="2 3">
    <name type="scientific">Luedemannella helvata</name>
    <dbReference type="NCBI Taxonomy" id="349315"/>
    <lineage>
        <taxon>Bacteria</taxon>
        <taxon>Bacillati</taxon>
        <taxon>Actinomycetota</taxon>
        <taxon>Actinomycetes</taxon>
        <taxon>Micromonosporales</taxon>
        <taxon>Micromonosporaceae</taxon>
        <taxon>Luedemannella</taxon>
    </lineage>
</organism>
<protein>
    <submittedName>
        <fullName evidence="2">SCO2522 family protein</fullName>
    </submittedName>
</protein>
<keyword evidence="3" id="KW-1185">Reference proteome</keyword>
<dbReference type="NCBIfam" id="NF040566">
    <property type="entry name" value="SCO2522_fam"/>
    <property type="match status" value="1"/>
</dbReference>
<dbReference type="Proteomes" id="UP001500655">
    <property type="component" value="Unassembled WGS sequence"/>
</dbReference>
<name>A0ABN2KN14_9ACTN</name>
<reference evidence="2 3" key="1">
    <citation type="journal article" date="2019" name="Int. J. Syst. Evol. Microbiol.">
        <title>The Global Catalogue of Microorganisms (GCM) 10K type strain sequencing project: providing services to taxonomists for standard genome sequencing and annotation.</title>
        <authorList>
            <consortium name="The Broad Institute Genomics Platform"/>
            <consortium name="The Broad Institute Genome Sequencing Center for Infectious Disease"/>
            <person name="Wu L."/>
            <person name="Ma J."/>
        </authorList>
    </citation>
    <scope>NUCLEOTIDE SEQUENCE [LARGE SCALE GENOMIC DNA]</scope>
    <source>
        <strain evidence="2 3">JCM 13249</strain>
    </source>
</reference>
<accession>A0ABN2KN14</accession>
<feature type="region of interest" description="Disordered" evidence="1">
    <location>
        <begin position="141"/>
        <end position="167"/>
    </location>
</feature>
<sequence>MTVVDAIGPTFREEQAERKVESVPLSHLSLELGHLYMEDFNEGYDALRRHFARVAPWAGVAAASGAGQVPGRKARVSTCFLIDDYFTRFSSPLTVVRNLERAAAESKITIDYIARESGCAMLDGVDVARLVADRLVVEPTPETTGVRPPVTESGWLSNGQRSPASGSAPAMASLLQWKPPVETAANRHSIFMDVQLWDEEGGRRTWSCPFLAAVWQLLRLGLLRHRGEGLVRPVPMAVWLATEVTDDWDRMPPVLQLNPRAAPFGAYRTMSVLASRYLPVEHAVRTILNHVAVEAAVLEQVQERSQAEGMKVPAELVERIGYYFAGG</sequence>
<proteinExistence type="predicted"/>
<dbReference type="InterPro" id="IPR049747">
    <property type="entry name" value="SCO2522-like"/>
</dbReference>
<comment type="caution">
    <text evidence="2">The sequence shown here is derived from an EMBL/GenBank/DDBJ whole genome shotgun (WGS) entry which is preliminary data.</text>
</comment>
<dbReference type="EMBL" id="BAAALS010000015">
    <property type="protein sequence ID" value="GAA1759112.1"/>
    <property type="molecule type" value="Genomic_DNA"/>
</dbReference>
<evidence type="ECO:0000313" key="2">
    <source>
        <dbReference type="EMBL" id="GAA1759112.1"/>
    </source>
</evidence>
<gene>
    <name evidence="2" type="ORF">GCM10009681_32940</name>
</gene>
<evidence type="ECO:0000313" key="3">
    <source>
        <dbReference type="Proteomes" id="UP001500655"/>
    </source>
</evidence>